<feature type="transmembrane region" description="Helical" evidence="8">
    <location>
        <begin position="168"/>
        <end position="190"/>
    </location>
</feature>
<proteinExistence type="inferred from homology"/>
<keyword evidence="4" id="KW-0997">Cell inner membrane</keyword>
<dbReference type="InterPro" id="IPR018076">
    <property type="entry name" value="T2SS_GspF_dom"/>
</dbReference>
<evidence type="ECO:0000313" key="11">
    <source>
        <dbReference type="Proteomes" id="UP000057158"/>
    </source>
</evidence>
<dbReference type="EMBL" id="CP010802">
    <property type="protein sequence ID" value="ALC17174.1"/>
    <property type="molecule type" value="Genomic_DNA"/>
</dbReference>
<dbReference type="RefSeq" id="WP_053551204.1">
    <property type="nucleotide sequence ID" value="NZ_CP010802.1"/>
</dbReference>
<evidence type="ECO:0000256" key="2">
    <source>
        <dbReference type="ARBA" id="ARBA00005745"/>
    </source>
</evidence>
<sequence>MSFFHCKIGTADGRVVEKDYQAASGDLLRESLEEQGFFVFYVKKQRFQFLRGSDAFRARLGGRRFLSFNQELLVLLRAGLPILQVLDTIIERTEPGGMLEVLREIREDVRGGSVLSEAFAKMPGYFPHLYLAAIKAGERTGDLPVTIARFIDYQKRVETLKARVRSAAFYPILLCIAVTVVLLFLMLYVVPTFTQIFADANVKLPILTRALIAVAEGLTQSLPTLVLSLAATVVAIRLFIHSERGALLLDRLKLTLPFAGGLLLDYALSGFCRTFATILKSGIPIVQAMQMARGTLNNRILERKLGAAIQRVEEGSAVSLALEETGFFPVIALRMIAAGETGGALSDMLGDVSEYYESEVERRLDRLTTMIEPLMMMGMGLLIAGIVVAMYLPIFQMGATVG</sequence>
<dbReference type="Gene3D" id="1.20.81.30">
    <property type="entry name" value="Type II secretion system (T2SS), domain F"/>
    <property type="match status" value="2"/>
</dbReference>
<evidence type="ECO:0000256" key="1">
    <source>
        <dbReference type="ARBA" id="ARBA00004429"/>
    </source>
</evidence>
<keyword evidence="5 8" id="KW-0812">Transmembrane</keyword>
<dbReference type="PRINTS" id="PR00812">
    <property type="entry name" value="BCTERIALGSPF"/>
</dbReference>
<dbReference type="OrthoDB" id="9805682at2"/>
<evidence type="ECO:0000256" key="8">
    <source>
        <dbReference type="SAM" id="Phobius"/>
    </source>
</evidence>
<evidence type="ECO:0000256" key="4">
    <source>
        <dbReference type="ARBA" id="ARBA00022519"/>
    </source>
</evidence>
<dbReference type="AlphaFoldDB" id="A0A0M5ILB3"/>
<reference evidence="10 11" key="1">
    <citation type="submission" date="2015-07" db="EMBL/GenBank/DDBJ databases">
        <title>Isolation and Genomic Characterization of a Novel Halophilic Metal-Reducing Deltaproteobacterium from the Deep Subsurface.</title>
        <authorList>
            <person name="Badalamenti J.P."/>
            <person name="Summers Z.M."/>
            <person name="Gralnick J.A."/>
            <person name="Bond D.R."/>
        </authorList>
    </citation>
    <scope>NUCLEOTIDE SEQUENCE [LARGE SCALE GENOMIC DNA]</scope>
    <source>
        <strain evidence="10 11">WTL</strain>
    </source>
</reference>
<dbReference type="InterPro" id="IPR042094">
    <property type="entry name" value="T2SS_GspF_sf"/>
</dbReference>
<keyword evidence="7 8" id="KW-0472">Membrane</keyword>
<evidence type="ECO:0000259" key="9">
    <source>
        <dbReference type="Pfam" id="PF00482"/>
    </source>
</evidence>
<organism evidence="10 11">
    <name type="scientific">Desulfuromonas soudanensis</name>
    <dbReference type="NCBI Taxonomy" id="1603606"/>
    <lineage>
        <taxon>Bacteria</taxon>
        <taxon>Pseudomonadati</taxon>
        <taxon>Thermodesulfobacteriota</taxon>
        <taxon>Desulfuromonadia</taxon>
        <taxon>Desulfuromonadales</taxon>
        <taxon>Desulfuromonadaceae</taxon>
        <taxon>Desulfuromonas</taxon>
    </lineage>
</organism>
<dbReference type="GO" id="GO:0005886">
    <property type="term" value="C:plasma membrane"/>
    <property type="evidence" value="ECO:0007669"/>
    <property type="project" value="UniProtKB-SubCell"/>
</dbReference>
<dbReference type="PATRIC" id="fig|1603606.3.peg.2615"/>
<name>A0A0M5ILB3_9BACT</name>
<keyword evidence="11" id="KW-1185">Reference proteome</keyword>
<dbReference type="PANTHER" id="PTHR30012:SF7">
    <property type="entry name" value="PROTEIN TRANSPORT PROTEIN HOFC HOMOLOG"/>
    <property type="match status" value="1"/>
</dbReference>
<dbReference type="GO" id="GO:0015628">
    <property type="term" value="P:protein secretion by the type II secretion system"/>
    <property type="evidence" value="ECO:0007669"/>
    <property type="project" value="TreeGrafter"/>
</dbReference>
<keyword evidence="6 8" id="KW-1133">Transmembrane helix</keyword>
<comment type="subcellular location">
    <subcellularLocation>
        <location evidence="1">Cell inner membrane</location>
        <topology evidence="1">Multi-pass membrane protein</topology>
    </subcellularLocation>
</comment>
<evidence type="ECO:0000313" key="10">
    <source>
        <dbReference type="EMBL" id="ALC17174.1"/>
    </source>
</evidence>
<protein>
    <submittedName>
        <fullName evidence="10">Type II secretion system assembly protein PulF</fullName>
    </submittedName>
</protein>
<evidence type="ECO:0000256" key="6">
    <source>
        <dbReference type="ARBA" id="ARBA00022989"/>
    </source>
</evidence>
<dbReference type="Pfam" id="PF00482">
    <property type="entry name" value="T2SSF"/>
    <property type="match status" value="2"/>
</dbReference>
<keyword evidence="3" id="KW-1003">Cell membrane</keyword>
<evidence type="ECO:0000256" key="3">
    <source>
        <dbReference type="ARBA" id="ARBA00022475"/>
    </source>
</evidence>
<dbReference type="Proteomes" id="UP000057158">
    <property type="component" value="Chromosome"/>
</dbReference>
<evidence type="ECO:0000256" key="5">
    <source>
        <dbReference type="ARBA" id="ARBA00022692"/>
    </source>
</evidence>
<feature type="transmembrane region" description="Helical" evidence="8">
    <location>
        <begin position="210"/>
        <end position="240"/>
    </location>
</feature>
<comment type="similarity">
    <text evidence="2">Belongs to the GSP F family.</text>
</comment>
<dbReference type="PANTHER" id="PTHR30012">
    <property type="entry name" value="GENERAL SECRETION PATHWAY PROTEIN"/>
    <property type="match status" value="1"/>
</dbReference>
<accession>A0A0M5ILB3</accession>
<feature type="domain" description="Type II secretion system protein GspF" evidence="9">
    <location>
        <begin position="70"/>
        <end position="191"/>
    </location>
</feature>
<gene>
    <name evidence="10" type="primary">pulF</name>
    <name evidence="10" type="ORF">DSOUD_2413</name>
</gene>
<dbReference type="InterPro" id="IPR003004">
    <property type="entry name" value="GspF/PilC"/>
</dbReference>
<dbReference type="FunFam" id="1.20.81.30:FF:000001">
    <property type="entry name" value="Type II secretion system protein F"/>
    <property type="match status" value="1"/>
</dbReference>
<evidence type="ECO:0000256" key="7">
    <source>
        <dbReference type="ARBA" id="ARBA00023136"/>
    </source>
</evidence>
<dbReference type="KEGG" id="des:DSOUD_2413"/>
<feature type="transmembrane region" description="Helical" evidence="8">
    <location>
        <begin position="374"/>
        <end position="394"/>
    </location>
</feature>
<feature type="domain" description="Type II secretion system protein GspF" evidence="9">
    <location>
        <begin position="271"/>
        <end position="393"/>
    </location>
</feature>
<dbReference type="STRING" id="1603606.DSOUD_2413"/>